<protein>
    <submittedName>
        <fullName evidence="2">GNAT family N-acetyltransferase</fullName>
    </submittedName>
</protein>
<dbReference type="GO" id="GO:0005737">
    <property type="term" value="C:cytoplasm"/>
    <property type="evidence" value="ECO:0007669"/>
    <property type="project" value="TreeGrafter"/>
</dbReference>
<dbReference type="OrthoDB" id="5295305at2"/>
<gene>
    <name evidence="2" type="ORF">C4K68_09450</name>
</gene>
<evidence type="ECO:0000259" key="1">
    <source>
        <dbReference type="PROSITE" id="PS51186"/>
    </source>
</evidence>
<dbReference type="AlphaFoldDB" id="A0A2S5KSD6"/>
<dbReference type="Proteomes" id="UP000238196">
    <property type="component" value="Unassembled WGS sequence"/>
</dbReference>
<dbReference type="SUPFAM" id="SSF55729">
    <property type="entry name" value="Acyl-CoA N-acyltransferases (Nat)"/>
    <property type="match status" value="1"/>
</dbReference>
<dbReference type="GO" id="GO:0008999">
    <property type="term" value="F:protein-N-terminal-alanine acetyltransferase activity"/>
    <property type="evidence" value="ECO:0007669"/>
    <property type="project" value="TreeGrafter"/>
</dbReference>
<comment type="caution">
    <text evidence="2">The sequence shown here is derived from an EMBL/GenBank/DDBJ whole genome shotgun (WGS) entry which is preliminary data.</text>
</comment>
<dbReference type="Pfam" id="PF13302">
    <property type="entry name" value="Acetyltransf_3"/>
    <property type="match status" value="1"/>
</dbReference>
<dbReference type="PANTHER" id="PTHR43441:SF2">
    <property type="entry name" value="FAMILY ACETYLTRANSFERASE, PUTATIVE (AFU_ORTHOLOGUE AFUA_7G00850)-RELATED"/>
    <property type="match status" value="1"/>
</dbReference>
<feature type="domain" description="N-acetyltransferase" evidence="1">
    <location>
        <begin position="40"/>
        <end position="203"/>
    </location>
</feature>
<dbReference type="EMBL" id="PRLP01000029">
    <property type="protein sequence ID" value="PPC77575.1"/>
    <property type="molecule type" value="Genomic_DNA"/>
</dbReference>
<evidence type="ECO:0000313" key="2">
    <source>
        <dbReference type="EMBL" id="PPC77575.1"/>
    </source>
</evidence>
<reference evidence="2 3" key="1">
    <citation type="submission" date="2018-02" db="EMBL/GenBank/DDBJ databases">
        <title>novel marine gammaproteobacteria from coastal saline agro ecosystem.</title>
        <authorList>
            <person name="Krishnan R."/>
            <person name="Ramesh Kumar N."/>
        </authorList>
    </citation>
    <scope>NUCLEOTIDE SEQUENCE [LARGE SCALE GENOMIC DNA]</scope>
    <source>
        <strain evidence="2 3">228</strain>
    </source>
</reference>
<dbReference type="FunFam" id="3.40.630.30:FF:000047">
    <property type="entry name" value="Acetyltransferase, GNAT family"/>
    <property type="match status" value="1"/>
</dbReference>
<dbReference type="GO" id="GO:1990189">
    <property type="term" value="F:protein N-terminal-serine acetyltransferase activity"/>
    <property type="evidence" value="ECO:0007669"/>
    <property type="project" value="TreeGrafter"/>
</dbReference>
<organism evidence="2 3">
    <name type="scientific">Proteobacteria bacterium 228</name>
    <dbReference type="NCBI Taxonomy" id="2083153"/>
    <lineage>
        <taxon>Bacteria</taxon>
        <taxon>Pseudomonadati</taxon>
        <taxon>Pseudomonadota</taxon>
    </lineage>
</organism>
<name>A0A2S5KSD6_9PROT</name>
<evidence type="ECO:0000313" key="3">
    <source>
        <dbReference type="Proteomes" id="UP000238196"/>
    </source>
</evidence>
<dbReference type="InterPro" id="IPR016181">
    <property type="entry name" value="Acyl_CoA_acyltransferase"/>
</dbReference>
<dbReference type="PANTHER" id="PTHR43441">
    <property type="entry name" value="RIBOSOMAL-PROTEIN-SERINE ACETYLTRANSFERASE"/>
    <property type="match status" value="1"/>
</dbReference>
<dbReference type="PROSITE" id="PS51186">
    <property type="entry name" value="GNAT"/>
    <property type="match status" value="1"/>
</dbReference>
<proteinExistence type="predicted"/>
<accession>A0A2S5KSD6</accession>
<dbReference type="InterPro" id="IPR051908">
    <property type="entry name" value="Ribosomal_N-acetyltransferase"/>
</dbReference>
<dbReference type="Gene3D" id="3.40.630.30">
    <property type="match status" value="1"/>
</dbReference>
<dbReference type="InterPro" id="IPR000182">
    <property type="entry name" value="GNAT_dom"/>
</dbReference>
<sequence length="238" mass="27522">MSARVNEYNQPIGQDLSGWIPAAHPEQEVFTGKFCCLERLNVERHAEELYEAFQASSDNSNWTYLPYGPFSTYEEYREFLLGMEGLKDPFHYTVIDQSTKKAVGTISLMRVDTMNGVIEIGHVVYSPRMQRTPISTEVMALLLSYIFDKLGYRRLEWKCDSLNGPSRAAAERFGFKFEGVFRQLQVTQRRNRDTAWYSIIDSEYAVFKSAYDTWLDSNNFDESGYQLSKLGKMITALR</sequence>